<evidence type="ECO:0000313" key="1">
    <source>
        <dbReference type="EMBL" id="KIM97622.1"/>
    </source>
</evidence>
<evidence type="ECO:0000313" key="2">
    <source>
        <dbReference type="Proteomes" id="UP000054321"/>
    </source>
</evidence>
<dbReference type="EMBL" id="KN832881">
    <property type="protein sequence ID" value="KIM97622.1"/>
    <property type="molecule type" value="Genomic_DNA"/>
</dbReference>
<proteinExistence type="predicted"/>
<protein>
    <submittedName>
        <fullName evidence="1">Uncharacterized protein</fullName>
    </submittedName>
</protein>
<reference evidence="2" key="2">
    <citation type="submission" date="2015-01" db="EMBL/GenBank/DDBJ databases">
        <title>Evolutionary Origins and Diversification of the Mycorrhizal Mutualists.</title>
        <authorList>
            <consortium name="DOE Joint Genome Institute"/>
            <consortium name="Mycorrhizal Genomics Consortium"/>
            <person name="Kohler A."/>
            <person name="Kuo A."/>
            <person name="Nagy L.G."/>
            <person name="Floudas D."/>
            <person name="Copeland A."/>
            <person name="Barry K.W."/>
            <person name="Cichocki N."/>
            <person name="Veneault-Fourrey C."/>
            <person name="LaButti K."/>
            <person name="Lindquist E.A."/>
            <person name="Lipzen A."/>
            <person name="Lundell T."/>
            <person name="Morin E."/>
            <person name="Murat C."/>
            <person name="Riley R."/>
            <person name="Ohm R."/>
            <person name="Sun H."/>
            <person name="Tunlid A."/>
            <person name="Henrissat B."/>
            <person name="Grigoriev I.V."/>
            <person name="Hibbett D.S."/>
            <person name="Martin F."/>
        </authorList>
    </citation>
    <scope>NUCLEOTIDE SEQUENCE [LARGE SCALE GENOMIC DNA]</scope>
    <source>
        <strain evidence="2">Zn</strain>
    </source>
</reference>
<gene>
    <name evidence="1" type="ORF">OIDMADRAFT_57139</name>
</gene>
<dbReference type="HOGENOM" id="CLU_1578987_0_0_1"/>
<sequence>MGTMNLVGAWAVSTRKQATARARQALEQPEYYLRLRVSVGARPGMIWRPVPWLDQRRLYVAGWWLVEAVPIAPRAATDFMAGGMKLLGRQQLMVHQTVLTARGNNRAYILCRTHQCTHVQIREISSYMLSDRIASIRSTTALKIQYQVNSVSNPMTMLYLLPLGRDVRN</sequence>
<dbReference type="AlphaFoldDB" id="A0A0C3D6W1"/>
<keyword evidence="2" id="KW-1185">Reference proteome</keyword>
<reference evidence="1 2" key="1">
    <citation type="submission" date="2014-04" db="EMBL/GenBank/DDBJ databases">
        <authorList>
            <consortium name="DOE Joint Genome Institute"/>
            <person name="Kuo A."/>
            <person name="Martino E."/>
            <person name="Perotto S."/>
            <person name="Kohler A."/>
            <person name="Nagy L.G."/>
            <person name="Floudas D."/>
            <person name="Copeland A."/>
            <person name="Barry K.W."/>
            <person name="Cichocki N."/>
            <person name="Veneault-Fourrey C."/>
            <person name="LaButti K."/>
            <person name="Lindquist E.A."/>
            <person name="Lipzen A."/>
            <person name="Lundell T."/>
            <person name="Morin E."/>
            <person name="Murat C."/>
            <person name="Sun H."/>
            <person name="Tunlid A."/>
            <person name="Henrissat B."/>
            <person name="Grigoriev I.V."/>
            <person name="Hibbett D.S."/>
            <person name="Martin F."/>
            <person name="Nordberg H.P."/>
            <person name="Cantor M.N."/>
            <person name="Hua S.X."/>
        </authorList>
    </citation>
    <scope>NUCLEOTIDE SEQUENCE [LARGE SCALE GENOMIC DNA]</scope>
    <source>
        <strain evidence="1 2">Zn</strain>
    </source>
</reference>
<organism evidence="1 2">
    <name type="scientific">Oidiodendron maius (strain Zn)</name>
    <dbReference type="NCBI Taxonomy" id="913774"/>
    <lineage>
        <taxon>Eukaryota</taxon>
        <taxon>Fungi</taxon>
        <taxon>Dikarya</taxon>
        <taxon>Ascomycota</taxon>
        <taxon>Pezizomycotina</taxon>
        <taxon>Leotiomycetes</taxon>
        <taxon>Leotiomycetes incertae sedis</taxon>
        <taxon>Myxotrichaceae</taxon>
        <taxon>Oidiodendron</taxon>
    </lineage>
</organism>
<dbReference type="InParanoid" id="A0A0C3D6W1"/>
<accession>A0A0C3D6W1</accession>
<dbReference type="Proteomes" id="UP000054321">
    <property type="component" value="Unassembled WGS sequence"/>
</dbReference>
<name>A0A0C3D6W1_OIDMZ</name>